<accession>A0ABS6ADF6</accession>
<dbReference type="Pfam" id="PF00082">
    <property type="entry name" value="Peptidase_S8"/>
    <property type="match status" value="1"/>
</dbReference>
<feature type="active site" description="Charge relay system" evidence="4">
    <location>
        <position position="570"/>
    </location>
</feature>
<keyword evidence="1 4" id="KW-0645">Protease</keyword>
<dbReference type="InterPro" id="IPR050131">
    <property type="entry name" value="Peptidase_S8_subtilisin-like"/>
</dbReference>
<evidence type="ECO:0000256" key="4">
    <source>
        <dbReference type="PROSITE-ProRule" id="PRU01240"/>
    </source>
</evidence>
<sequence>MPAHAMAATFLKCSILAGLTGALWGCDGSSGSIELTPGDVALSGSIAIEAGTRVDADDGETLALGASPESDAQLLPPEFVLAGYVSPMFGVYSGAGDGLGNVYSADSVDIFTLPLHSGQSISLQPFSTSEGPSPLRLSLFIGNRLIATESTGNQSDPVQISLPETEPAGSYSLAVEATGFEPMLYILSTSTAGSALSAGFEWPDHDFVDSEAIVEFKQGVSQMSQYSFGPREGMEPKKELSPGVWLVQAPAQALRSNGLQPQDSTLEWVRALSKRADVAAATPNYKMKAMNTTPLNEPLYNHLSVGQQWHYELVNAPTAWQLASDGGAGVTVAVMDTGLYGEPGNWHSELDANVVGGADFVSAGFDNDFDLPAGRDNNPSDPGNAVGTSVYHGTHVAGTIAAAVNGAGGAGIAYNASLLPVRVLGEGGTGSSADLLAALRWVAGPVGDSPRADIVNLSLGGLPFQSQLSEAIDDGVSRGVVFVAAAGNSASTLASYPAAYDQVFSVSAVDGAGELSAYSNSGSWIDLAAPGGDASRDGNADGRSDLVSSTSASLINGTLKETYIGLQGTSMAAPHVSAVFALMKSLNPALDHGTLRAMLMAGDLTFQDCGREICSKTADRGWGLLDAGKSTLAASTAVVPNLLASSPAIVSLSSEGASSASVTLSVYGSDPGLVTIESVSVNAPWVRLDSAPASGATGTEFTLSLTLRPEALEAGISTRAPIVVEYRSDRLRRLEIPVIGQRVTDQQARDAGRHFVLLVDPESEGDFYTTVAQTTAVVDNGQYRFSFAPDDGVEPQTLNEVPPGNYILVAGSDLDNDGLICHAGEACAEYPVTGLRQEITISPGQSLTGIEMTTSYSRPSISAATPNVLPRPGFRGYKLLPEQIESGSGHEPAPKLIGAER</sequence>
<dbReference type="EMBL" id="JAHKPV010000019">
    <property type="protein sequence ID" value="MBU2874909.1"/>
    <property type="molecule type" value="Genomic_DNA"/>
</dbReference>
<organism evidence="6 7">
    <name type="scientific">Marinobacter salexigens</name>
    <dbReference type="NCBI Taxonomy" id="1925763"/>
    <lineage>
        <taxon>Bacteria</taxon>
        <taxon>Pseudomonadati</taxon>
        <taxon>Pseudomonadota</taxon>
        <taxon>Gammaproteobacteria</taxon>
        <taxon>Pseudomonadales</taxon>
        <taxon>Marinobacteraceae</taxon>
        <taxon>Marinobacter</taxon>
    </lineage>
</organism>
<dbReference type="Proteomes" id="UP000753376">
    <property type="component" value="Unassembled WGS sequence"/>
</dbReference>
<evidence type="ECO:0000256" key="3">
    <source>
        <dbReference type="ARBA" id="ARBA00022825"/>
    </source>
</evidence>
<dbReference type="InterPro" id="IPR023828">
    <property type="entry name" value="Peptidase_S8_Ser-AS"/>
</dbReference>
<dbReference type="PROSITE" id="PS00138">
    <property type="entry name" value="SUBTILASE_SER"/>
    <property type="match status" value="1"/>
</dbReference>
<comment type="caution">
    <text evidence="6">The sequence shown here is derived from an EMBL/GenBank/DDBJ whole genome shotgun (WGS) entry which is preliminary data.</text>
</comment>
<dbReference type="PANTHER" id="PTHR43806">
    <property type="entry name" value="PEPTIDASE S8"/>
    <property type="match status" value="1"/>
</dbReference>
<evidence type="ECO:0000313" key="6">
    <source>
        <dbReference type="EMBL" id="MBU2874909.1"/>
    </source>
</evidence>
<feature type="active site" description="Charge relay system" evidence="4">
    <location>
        <position position="336"/>
    </location>
</feature>
<feature type="active site" description="Charge relay system" evidence="4">
    <location>
        <position position="392"/>
    </location>
</feature>
<dbReference type="PIRSF" id="PIRSF037893">
    <property type="entry name" value="Subtilisin_rel_Maqu_2796"/>
    <property type="match status" value="1"/>
</dbReference>
<keyword evidence="2 4" id="KW-0378">Hydrolase</keyword>
<keyword evidence="7" id="KW-1185">Reference proteome</keyword>
<gene>
    <name evidence="6" type="ORF">KO508_12945</name>
</gene>
<proteinExistence type="inferred from homology"/>
<dbReference type="PANTHER" id="PTHR43806:SF11">
    <property type="entry name" value="CEREVISIN-RELATED"/>
    <property type="match status" value="1"/>
</dbReference>
<dbReference type="RefSeq" id="WP_216008712.1">
    <property type="nucleotide sequence ID" value="NZ_JAHKPV010000019.1"/>
</dbReference>
<dbReference type="PROSITE" id="PS51892">
    <property type="entry name" value="SUBTILASE"/>
    <property type="match status" value="1"/>
</dbReference>
<evidence type="ECO:0000256" key="1">
    <source>
        <dbReference type="ARBA" id="ARBA00022670"/>
    </source>
</evidence>
<dbReference type="InterPro" id="IPR017309">
    <property type="entry name" value="Pept_S8A_subtilisin_proteobac"/>
</dbReference>
<reference evidence="6 7" key="1">
    <citation type="submission" date="2021-05" db="EMBL/GenBank/DDBJ databases">
        <title>Draft genomes of bacteria isolated from model marine particles.</title>
        <authorList>
            <person name="Datta M.S."/>
            <person name="Schwartzman J.A."/>
            <person name="Enke T.N."/>
            <person name="Saavedra J."/>
            <person name="Cermak N."/>
            <person name="Cordero O.X."/>
        </authorList>
    </citation>
    <scope>NUCLEOTIDE SEQUENCE [LARGE SCALE GENOMIC DNA]</scope>
    <source>
        <strain evidence="6 7">D2M19</strain>
    </source>
</reference>
<name>A0ABS6ADF6_9GAMM</name>
<comment type="similarity">
    <text evidence="4">Belongs to the peptidase S8 family.</text>
</comment>
<evidence type="ECO:0000259" key="5">
    <source>
        <dbReference type="Pfam" id="PF00082"/>
    </source>
</evidence>
<protein>
    <submittedName>
        <fullName evidence="6">S8 family serine peptidase</fullName>
    </submittedName>
</protein>
<dbReference type="InterPro" id="IPR022398">
    <property type="entry name" value="Peptidase_S8_His-AS"/>
</dbReference>
<evidence type="ECO:0000256" key="2">
    <source>
        <dbReference type="ARBA" id="ARBA00022801"/>
    </source>
</evidence>
<dbReference type="InterPro" id="IPR000209">
    <property type="entry name" value="Peptidase_S8/S53_dom"/>
</dbReference>
<feature type="domain" description="Peptidase S8/S53" evidence="5">
    <location>
        <begin position="327"/>
        <end position="600"/>
    </location>
</feature>
<keyword evidence="3 4" id="KW-0720">Serine protease</keyword>
<dbReference type="PROSITE" id="PS00137">
    <property type="entry name" value="SUBTILASE_HIS"/>
    <property type="match status" value="1"/>
</dbReference>
<evidence type="ECO:0000313" key="7">
    <source>
        <dbReference type="Proteomes" id="UP000753376"/>
    </source>
</evidence>